<keyword evidence="7" id="KW-1185">Reference proteome</keyword>
<dbReference type="GO" id="GO:0003700">
    <property type="term" value="F:DNA-binding transcription factor activity"/>
    <property type="evidence" value="ECO:0007669"/>
    <property type="project" value="InterPro"/>
</dbReference>
<evidence type="ECO:0000259" key="5">
    <source>
        <dbReference type="PROSITE" id="PS50931"/>
    </source>
</evidence>
<comment type="caution">
    <text evidence="6">The sequence shown here is derived from an EMBL/GenBank/DDBJ whole genome shotgun (WGS) entry which is preliminary data.</text>
</comment>
<dbReference type="Gene3D" id="3.40.190.10">
    <property type="entry name" value="Periplasmic binding protein-like II"/>
    <property type="match status" value="2"/>
</dbReference>
<dbReference type="Gene3D" id="1.10.10.10">
    <property type="entry name" value="Winged helix-like DNA-binding domain superfamily/Winged helix DNA-binding domain"/>
    <property type="match status" value="1"/>
</dbReference>
<accession>A0A6L6QIX1</accession>
<dbReference type="Proteomes" id="UP000472320">
    <property type="component" value="Unassembled WGS sequence"/>
</dbReference>
<evidence type="ECO:0000256" key="3">
    <source>
        <dbReference type="ARBA" id="ARBA00023125"/>
    </source>
</evidence>
<evidence type="ECO:0000256" key="2">
    <source>
        <dbReference type="ARBA" id="ARBA00023015"/>
    </source>
</evidence>
<comment type="similarity">
    <text evidence="1">Belongs to the LysR transcriptional regulatory family.</text>
</comment>
<dbReference type="Pfam" id="PF00126">
    <property type="entry name" value="HTH_1"/>
    <property type="match status" value="1"/>
</dbReference>
<keyword evidence="4" id="KW-0804">Transcription</keyword>
<dbReference type="GO" id="GO:0000976">
    <property type="term" value="F:transcription cis-regulatory region binding"/>
    <property type="evidence" value="ECO:0007669"/>
    <property type="project" value="TreeGrafter"/>
</dbReference>
<feature type="domain" description="HTH lysR-type" evidence="5">
    <location>
        <begin position="1"/>
        <end position="58"/>
    </location>
</feature>
<dbReference type="InterPro" id="IPR005119">
    <property type="entry name" value="LysR_subst-bd"/>
</dbReference>
<dbReference type="InterPro" id="IPR036390">
    <property type="entry name" value="WH_DNA-bd_sf"/>
</dbReference>
<sequence>MNLTDLRIFVSVARSPSLAAAALETHLTPSAVSKALKRLEENVGMPLFDRSAKALVLNQSGTFLLARAQNLLALADQAKADLLGGRASIECRIGGPAVLLWRHGRAVGEALQDWSHASLRMQAMFEDEALAALLRGDLNAAIVTQEAIEGRGEDLSEEWAITPLGSVVQHLVGGKRHPLVEQLAAAAGSRRKAAGALLQATTEQVLAHDFACPPRSMFCGVQRGARSDGWRDDRLPRKIRYWTDDIHLLLGFVKSGAALAYLPDFALEDEELVRIHVSDCAYQCVEQVALVWNKAHAAGWLHQLAGALA</sequence>
<keyword evidence="3" id="KW-0238">DNA-binding</keyword>
<dbReference type="OrthoDB" id="8707631at2"/>
<evidence type="ECO:0000256" key="4">
    <source>
        <dbReference type="ARBA" id="ARBA00023163"/>
    </source>
</evidence>
<dbReference type="InterPro" id="IPR000847">
    <property type="entry name" value="LysR_HTH_N"/>
</dbReference>
<proteinExistence type="inferred from homology"/>
<dbReference type="SUPFAM" id="SSF46785">
    <property type="entry name" value="Winged helix' DNA-binding domain"/>
    <property type="match status" value="1"/>
</dbReference>
<dbReference type="PROSITE" id="PS50931">
    <property type="entry name" value="HTH_LYSR"/>
    <property type="match status" value="1"/>
</dbReference>
<name>A0A6L6QIX1_9BURK</name>
<dbReference type="RefSeq" id="WP_155455151.1">
    <property type="nucleotide sequence ID" value="NZ_WNKX01000012.1"/>
</dbReference>
<organism evidence="6 7">
    <name type="scientific">Massilia eburnea</name>
    <dbReference type="NCBI Taxonomy" id="1776165"/>
    <lineage>
        <taxon>Bacteria</taxon>
        <taxon>Pseudomonadati</taxon>
        <taxon>Pseudomonadota</taxon>
        <taxon>Betaproteobacteria</taxon>
        <taxon>Burkholderiales</taxon>
        <taxon>Oxalobacteraceae</taxon>
        <taxon>Telluria group</taxon>
        <taxon>Massilia</taxon>
    </lineage>
</organism>
<dbReference type="SUPFAM" id="SSF53850">
    <property type="entry name" value="Periplasmic binding protein-like II"/>
    <property type="match status" value="1"/>
</dbReference>
<evidence type="ECO:0000313" key="7">
    <source>
        <dbReference type="Proteomes" id="UP000472320"/>
    </source>
</evidence>
<evidence type="ECO:0000256" key="1">
    <source>
        <dbReference type="ARBA" id="ARBA00009437"/>
    </source>
</evidence>
<dbReference type="FunFam" id="1.10.10.10:FF:000001">
    <property type="entry name" value="LysR family transcriptional regulator"/>
    <property type="match status" value="1"/>
</dbReference>
<dbReference type="InterPro" id="IPR036388">
    <property type="entry name" value="WH-like_DNA-bd_sf"/>
</dbReference>
<dbReference type="PANTHER" id="PTHR30126">
    <property type="entry name" value="HTH-TYPE TRANSCRIPTIONAL REGULATOR"/>
    <property type="match status" value="1"/>
</dbReference>
<dbReference type="Pfam" id="PF03466">
    <property type="entry name" value="LysR_substrate"/>
    <property type="match status" value="1"/>
</dbReference>
<keyword evidence="2" id="KW-0805">Transcription regulation</keyword>
<dbReference type="PANTHER" id="PTHR30126:SF40">
    <property type="entry name" value="HTH-TYPE TRANSCRIPTIONAL REGULATOR GLTR"/>
    <property type="match status" value="1"/>
</dbReference>
<gene>
    <name evidence="6" type="ORF">GM658_16510</name>
</gene>
<dbReference type="EMBL" id="WNKX01000012">
    <property type="protein sequence ID" value="MTW12209.1"/>
    <property type="molecule type" value="Genomic_DNA"/>
</dbReference>
<evidence type="ECO:0000313" key="6">
    <source>
        <dbReference type="EMBL" id="MTW12209.1"/>
    </source>
</evidence>
<protein>
    <submittedName>
        <fullName evidence="6">LysR family transcriptional regulator</fullName>
    </submittedName>
</protein>
<dbReference type="AlphaFoldDB" id="A0A6L6QIX1"/>
<reference evidence="6 7" key="1">
    <citation type="submission" date="2019-11" db="EMBL/GenBank/DDBJ databases">
        <title>Type strains purchased from KCTC, JCM and DSMZ.</title>
        <authorList>
            <person name="Lu H."/>
        </authorList>
    </citation>
    <scope>NUCLEOTIDE SEQUENCE [LARGE SCALE GENOMIC DNA]</scope>
    <source>
        <strain evidence="6 7">JCM 31587</strain>
    </source>
</reference>